<feature type="region of interest" description="Disordered" evidence="1">
    <location>
        <begin position="83"/>
        <end position="102"/>
    </location>
</feature>
<dbReference type="Proteomes" id="UP000298327">
    <property type="component" value="Unassembled WGS sequence"/>
</dbReference>
<comment type="caution">
    <text evidence="2">The sequence shown here is derived from an EMBL/GenBank/DDBJ whole genome shotgun (WGS) entry which is preliminary data.</text>
</comment>
<accession>A0A4Y9YUI6</accession>
<dbReference type="OrthoDB" id="10446713at2759"/>
<reference evidence="2 3" key="1">
    <citation type="submission" date="2019-02" db="EMBL/GenBank/DDBJ databases">
        <title>Genome sequencing of the rare red list fungi Dentipellis fragilis.</title>
        <authorList>
            <person name="Buettner E."/>
            <person name="Kellner H."/>
        </authorList>
    </citation>
    <scope>NUCLEOTIDE SEQUENCE [LARGE SCALE GENOMIC DNA]</scope>
    <source>
        <strain evidence="2 3">DSM 105465</strain>
    </source>
</reference>
<gene>
    <name evidence="2" type="ORF">EVG20_g4996</name>
</gene>
<dbReference type="AlphaFoldDB" id="A0A4Y9YUI6"/>
<keyword evidence="3" id="KW-1185">Reference proteome</keyword>
<evidence type="ECO:0000256" key="1">
    <source>
        <dbReference type="SAM" id="MobiDB-lite"/>
    </source>
</evidence>
<evidence type="ECO:0000313" key="3">
    <source>
        <dbReference type="Proteomes" id="UP000298327"/>
    </source>
</evidence>
<sequence>MSGRWWAAAKLDDLSSSCSRVLRDSETPCSYYKIIPSNILVPLSFFIMSNWSLDSQDASVLYSAADSGLTISSSPAPINKREGVFQSRTTSPAKQKRRQSARLPKYPAVIAAQDPRAEEEWRKLQMEWECYPWQARPKSRREELQKLPALCNDFESFDKQMARVDRRPDDPGLLPQIRAFMNERARSLERQEEEAQRQKYWESISRTIQGIEEYDQEVDKRGKKIRQSAQDVRDFGQDVDKHSQMGQYLAHRVDNAAYEVREYGVSRAPPRQRIHHLGGAGRNNF</sequence>
<evidence type="ECO:0000313" key="2">
    <source>
        <dbReference type="EMBL" id="TFY66094.1"/>
    </source>
</evidence>
<proteinExistence type="predicted"/>
<dbReference type="EMBL" id="SEOQ01000279">
    <property type="protein sequence ID" value="TFY66094.1"/>
    <property type="molecule type" value="Genomic_DNA"/>
</dbReference>
<protein>
    <submittedName>
        <fullName evidence="2">Uncharacterized protein</fullName>
    </submittedName>
</protein>
<name>A0A4Y9YUI6_9AGAM</name>
<organism evidence="2 3">
    <name type="scientific">Dentipellis fragilis</name>
    <dbReference type="NCBI Taxonomy" id="205917"/>
    <lineage>
        <taxon>Eukaryota</taxon>
        <taxon>Fungi</taxon>
        <taxon>Dikarya</taxon>
        <taxon>Basidiomycota</taxon>
        <taxon>Agaricomycotina</taxon>
        <taxon>Agaricomycetes</taxon>
        <taxon>Russulales</taxon>
        <taxon>Hericiaceae</taxon>
        <taxon>Dentipellis</taxon>
    </lineage>
</organism>